<evidence type="ECO:0000259" key="1">
    <source>
        <dbReference type="Pfam" id="PF00149"/>
    </source>
</evidence>
<dbReference type="EMBL" id="MT143300">
    <property type="protein sequence ID" value="QJA95268.1"/>
    <property type="molecule type" value="Genomic_DNA"/>
</dbReference>
<proteinExistence type="predicted"/>
<gene>
    <name evidence="2" type="ORF">MM415B05508_0006</name>
</gene>
<evidence type="ECO:0000313" key="2">
    <source>
        <dbReference type="EMBL" id="QJA95268.1"/>
    </source>
</evidence>
<name>A0A6M3LR21_9ZZZZ</name>
<dbReference type="Gene3D" id="3.60.21.10">
    <property type="match status" value="1"/>
</dbReference>
<dbReference type="SUPFAM" id="SSF56300">
    <property type="entry name" value="Metallo-dependent phosphatases"/>
    <property type="match status" value="1"/>
</dbReference>
<protein>
    <submittedName>
        <fullName evidence="2">Putative calcineurin-like phosphoesterase</fullName>
    </submittedName>
</protein>
<dbReference type="InterPro" id="IPR004843">
    <property type="entry name" value="Calcineurin-like_PHP"/>
</dbReference>
<organism evidence="2">
    <name type="scientific">viral metagenome</name>
    <dbReference type="NCBI Taxonomy" id="1070528"/>
    <lineage>
        <taxon>unclassified sequences</taxon>
        <taxon>metagenomes</taxon>
        <taxon>organismal metagenomes</taxon>
    </lineage>
</organism>
<dbReference type="Pfam" id="PF00149">
    <property type="entry name" value="Metallophos"/>
    <property type="match status" value="1"/>
</dbReference>
<dbReference type="AlphaFoldDB" id="A0A6M3LR21"/>
<accession>A0A6M3LR21</accession>
<sequence length="221" mass="25504">MNTLVIADTHLPFEHKHYLDFCKDIEKRVKCKRVVHIGDLCDSHAISFHEHNPDGWSPAHEMEEADKHLKKWFKAFPNVFLCRGNHCDLPDRKRRFVGLPKRCFQEYRKIWNLPKGWVDGFKWIFDGVCYEHGTGYAGKYGHIQAAYDNRMSTVIGHAHSVAGVEWSANERDIIFGMNVGCGIDRKAYTFAYGKDFRRKPILAAGVVTDNGRFCQVMPMSL</sequence>
<reference evidence="2" key="1">
    <citation type="submission" date="2020-03" db="EMBL/GenBank/DDBJ databases">
        <title>The deep terrestrial virosphere.</title>
        <authorList>
            <person name="Holmfeldt K."/>
            <person name="Nilsson E."/>
            <person name="Simone D."/>
            <person name="Lopez-Fernandez M."/>
            <person name="Wu X."/>
            <person name="de Brujin I."/>
            <person name="Lundin D."/>
            <person name="Andersson A."/>
            <person name="Bertilsson S."/>
            <person name="Dopson M."/>
        </authorList>
    </citation>
    <scope>NUCLEOTIDE SEQUENCE</scope>
    <source>
        <strain evidence="2">MM415B05508</strain>
    </source>
</reference>
<dbReference type="GO" id="GO:0016787">
    <property type="term" value="F:hydrolase activity"/>
    <property type="evidence" value="ECO:0007669"/>
    <property type="project" value="InterPro"/>
</dbReference>
<dbReference type="InterPro" id="IPR029052">
    <property type="entry name" value="Metallo-depent_PP-like"/>
</dbReference>
<feature type="domain" description="Calcineurin-like phosphoesterase" evidence="1">
    <location>
        <begin position="1"/>
        <end position="132"/>
    </location>
</feature>